<dbReference type="InterPro" id="IPR001314">
    <property type="entry name" value="Peptidase_S1A"/>
</dbReference>
<dbReference type="Pfam" id="PF26607">
    <property type="entry name" value="DUF8189"/>
    <property type="match status" value="1"/>
</dbReference>
<dbReference type="PROSITE" id="PS50240">
    <property type="entry name" value="TRYPSIN_DOM"/>
    <property type="match status" value="1"/>
</dbReference>
<dbReference type="PANTHER" id="PTHR24276:SF98">
    <property type="entry name" value="FI18310P1-RELATED"/>
    <property type="match status" value="1"/>
</dbReference>
<evidence type="ECO:0000256" key="3">
    <source>
        <dbReference type="SAM" id="SignalP"/>
    </source>
</evidence>
<dbReference type="Pfam" id="PF00089">
    <property type="entry name" value="Trypsin"/>
    <property type="match status" value="1"/>
</dbReference>
<dbReference type="InterPro" id="IPR009003">
    <property type="entry name" value="Peptidase_S1_PA"/>
</dbReference>
<dbReference type="CDD" id="cd22954">
    <property type="entry name" value="PLL_lectin"/>
    <property type="match status" value="1"/>
</dbReference>
<dbReference type="SUPFAM" id="SSF89372">
    <property type="entry name" value="Fucose-specific lectin"/>
    <property type="match status" value="2"/>
</dbReference>
<dbReference type="InterPro" id="IPR058502">
    <property type="entry name" value="PLL-like_beta-prop"/>
</dbReference>
<dbReference type="RefSeq" id="WP_329394603.1">
    <property type="nucleotide sequence ID" value="NZ_CP109019.1"/>
</dbReference>
<evidence type="ECO:0000313" key="6">
    <source>
        <dbReference type="Proteomes" id="UP001432060"/>
    </source>
</evidence>
<evidence type="ECO:0000259" key="4">
    <source>
        <dbReference type="PROSITE" id="PS50240"/>
    </source>
</evidence>
<feature type="signal peptide" evidence="3">
    <location>
        <begin position="1"/>
        <end position="30"/>
    </location>
</feature>
<gene>
    <name evidence="5" type="ORF">OG515_00435</name>
</gene>
<dbReference type="InterPro" id="IPR050430">
    <property type="entry name" value="Peptidase_S1"/>
</dbReference>
<sequence length="604" mass="63775">MLRLRSMWMTGAVTATTLVAALLIGTPASAVSGDAVPTGSYAFTAKIDVGDGKRACSGALIDPYWIVTAASCFADNPAQPTTVPAGPPALRTTATVGRTDLTTTAGQVRDVAELVPRTDRDLVLARLATPVTDITPLAVATTASATGEDLLVTGYGRTKAEWVPDKLHSALFTVGGVDPTGLAIAANAPADAAVCQGDTGGPALRKVGDHYELAALNSRSWQNGCLGAAPTTRTGAYETRTDDLGGWIQQAVSAWSAVVAARSGGRNTVYNPDTRTAETFALRSDGAMIHAYNTNGEGWSGWYVLGDGARFTSSPAVVHNPVTNTLDVFATGTDGSIYRATWSRATGWTPWIMTADWKFRGAPTTVYNPDTRTAEVFALRTDGVMAHLYNTDGAGWHGWFTLNPGGTFVGVPAVVHNPVTNTLDVFATGTDASMYRATWSRATGWTPWIMTGTWKFHGAPTTVYNPDTRTAEVFALTTDGAMSHLYNTNGEGWSGWYVIGPSDWKFAGTPAILHNPVTNTLDLFATGTDASIYRATWSRATGWTAWTMTGSWKFGGAPATVYNPDTRTAEVFGQGTDGVMAHATKVTDGAWSGWSIVGQIPTTG</sequence>
<name>A0ABZ1XB74_9ACTN</name>
<evidence type="ECO:0000313" key="5">
    <source>
        <dbReference type="EMBL" id="WUT80760.1"/>
    </source>
</evidence>
<feature type="domain" description="Peptidase S1" evidence="4">
    <location>
        <begin position="30"/>
        <end position="253"/>
    </location>
</feature>
<dbReference type="GO" id="GO:0016787">
    <property type="term" value="F:hydrolase activity"/>
    <property type="evidence" value="ECO:0007669"/>
    <property type="project" value="UniProtKB-KW"/>
</dbReference>
<organism evidence="5 6">
    <name type="scientific">Streptomyces melanogenes</name>
    <dbReference type="NCBI Taxonomy" id="67326"/>
    <lineage>
        <taxon>Bacteria</taxon>
        <taxon>Bacillati</taxon>
        <taxon>Actinomycetota</taxon>
        <taxon>Actinomycetes</taxon>
        <taxon>Kitasatosporales</taxon>
        <taxon>Streptomycetaceae</taxon>
        <taxon>Streptomyces</taxon>
    </lineage>
</organism>
<dbReference type="Gene3D" id="2.40.10.10">
    <property type="entry name" value="Trypsin-like serine proteases"/>
    <property type="match status" value="1"/>
</dbReference>
<evidence type="ECO:0000256" key="1">
    <source>
        <dbReference type="ARBA" id="ARBA00007664"/>
    </source>
</evidence>
<dbReference type="PRINTS" id="PR00722">
    <property type="entry name" value="CHYMOTRYPSIN"/>
</dbReference>
<comment type="similarity">
    <text evidence="1">Belongs to the peptidase S1 family.</text>
</comment>
<dbReference type="SUPFAM" id="SSF50494">
    <property type="entry name" value="Trypsin-like serine proteases"/>
    <property type="match status" value="1"/>
</dbReference>
<accession>A0ABZ1XB74</accession>
<reference evidence="5" key="1">
    <citation type="submission" date="2022-10" db="EMBL/GenBank/DDBJ databases">
        <title>The complete genomes of actinobacterial strains from the NBC collection.</title>
        <authorList>
            <person name="Joergensen T.S."/>
            <person name="Alvarez Arevalo M."/>
            <person name="Sterndorff E.B."/>
            <person name="Faurdal D."/>
            <person name="Vuksanovic O."/>
            <person name="Mourched A.-S."/>
            <person name="Charusanti P."/>
            <person name="Shaw S."/>
            <person name="Blin K."/>
            <person name="Weber T."/>
        </authorList>
    </citation>
    <scope>NUCLEOTIDE SEQUENCE</scope>
    <source>
        <strain evidence="5">NBC_00668</strain>
    </source>
</reference>
<dbReference type="PANTHER" id="PTHR24276">
    <property type="entry name" value="POLYSERASE-RELATED"/>
    <property type="match status" value="1"/>
</dbReference>
<proteinExistence type="inferred from homology"/>
<keyword evidence="6" id="KW-1185">Reference proteome</keyword>
<keyword evidence="3" id="KW-0732">Signal</keyword>
<dbReference type="InterPro" id="IPR001254">
    <property type="entry name" value="Trypsin_dom"/>
</dbReference>
<feature type="chain" id="PRO_5045545592" evidence="3">
    <location>
        <begin position="31"/>
        <end position="604"/>
    </location>
</feature>
<dbReference type="Gene3D" id="2.120.10.70">
    <property type="entry name" value="Fucose-specific lectin"/>
    <property type="match status" value="1"/>
</dbReference>
<keyword evidence="2" id="KW-1015">Disulfide bond</keyword>
<dbReference type="EMBL" id="CP109019">
    <property type="protein sequence ID" value="WUT80760.1"/>
    <property type="molecule type" value="Genomic_DNA"/>
</dbReference>
<dbReference type="InterPro" id="IPR043504">
    <property type="entry name" value="Peptidase_S1_PA_chymotrypsin"/>
</dbReference>
<evidence type="ECO:0000256" key="2">
    <source>
        <dbReference type="ARBA" id="ARBA00023157"/>
    </source>
</evidence>
<dbReference type="EC" id="3.4.21.-" evidence="5"/>
<keyword evidence="5" id="KW-0378">Hydrolase</keyword>
<dbReference type="Proteomes" id="UP001432060">
    <property type="component" value="Chromosome"/>
</dbReference>
<dbReference type="SMART" id="SM00020">
    <property type="entry name" value="Tryp_SPc"/>
    <property type="match status" value="1"/>
</dbReference>
<protein>
    <submittedName>
        <fullName evidence="5">Trypsin-like serine protease</fullName>
        <ecNumber evidence="5">3.4.21.-</ecNumber>
    </submittedName>
</protein>